<feature type="signal peptide" evidence="1">
    <location>
        <begin position="1"/>
        <end position="23"/>
    </location>
</feature>
<dbReference type="OrthoDB" id="5231894at2759"/>
<proteinExistence type="predicted"/>
<keyword evidence="3" id="KW-1185">Reference proteome</keyword>
<dbReference type="Proteomes" id="UP000886523">
    <property type="component" value="Unassembled WGS sequence"/>
</dbReference>
<dbReference type="AlphaFoldDB" id="A0A9P6BA53"/>
<evidence type="ECO:0000313" key="3">
    <source>
        <dbReference type="Proteomes" id="UP000886523"/>
    </source>
</evidence>
<dbReference type="EMBL" id="MU128912">
    <property type="protein sequence ID" value="KAF9520355.1"/>
    <property type="molecule type" value="Genomic_DNA"/>
</dbReference>
<evidence type="ECO:0000313" key="2">
    <source>
        <dbReference type="EMBL" id="KAF9520355.1"/>
    </source>
</evidence>
<organism evidence="2 3">
    <name type="scientific">Hydnum rufescens UP504</name>
    <dbReference type="NCBI Taxonomy" id="1448309"/>
    <lineage>
        <taxon>Eukaryota</taxon>
        <taxon>Fungi</taxon>
        <taxon>Dikarya</taxon>
        <taxon>Basidiomycota</taxon>
        <taxon>Agaricomycotina</taxon>
        <taxon>Agaricomycetes</taxon>
        <taxon>Cantharellales</taxon>
        <taxon>Hydnaceae</taxon>
        <taxon>Hydnum</taxon>
    </lineage>
</organism>
<accession>A0A9P6BA53</accession>
<comment type="caution">
    <text evidence="2">The sequence shown here is derived from an EMBL/GenBank/DDBJ whole genome shotgun (WGS) entry which is preliminary data.</text>
</comment>
<reference evidence="2" key="1">
    <citation type="journal article" date="2020" name="Nat. Commun.">
        <title>Large-scale genome sequencing of mycorrhizal fungi provides insights into the early evolution of symbiotic traits.</title>
        <authorList>
            <person name="Miyauchi S."/>
            <person name="Kiss E."/>
            <person name="Kuo A."/>
            <person name="Drula E."/>
            <person name="Kohler A."/>
            <person name="Sanchez-Garcia M."/>
            <person name="Morin E."/>
            <person name="Andreopoulos B."/>
            <person name="Barry K.W."/>
            <person name="Bonito G."/>
            <person name="Buee M."/>
            <person name="Carver A."/>
            <person name="Chen C."/>
            <person name="Cichocki N."/>
            <person name="Clum A."/>
            <person name="Culley D."/>
            <person name="Crous P.W."/>
            <person name="Fauchery L."/>
            <person name="Girlanda M."/>
            <person name="Hayes R.D."/>
            <person name="Keri Z."/>
            <person name="LaButti K."/>
            <person name="Lipzen A."/>
            <person name="Lombard V."/>
            <person name="Magnuson J."/>
            <person name="Maillard F."/>
            <person name="Murat C."/>
            <person name="Nolan M."/>
            <person name="Ohm R.A."/>
            <person name="Pangilinan J."/>
            <person name="Pereira M.F."/>
            <person name="Perotto S."/>
            <person name="Peter M."/>
            <person name="Pfister S."/>
            <person name="Riley R."/>
            <person name="Sitrit Y."/>
            <person name="Stielow J.B."/>
            <person name="Szollosi G."/>
            <person name="Zifcakova L."/>
            <person name="Stursova M."/>
            <person name="Spatafora J.W."/>
            <person name="Tedersoo L."/>
            <person name="Vaario L.M."/>
            <person name="Yamada A."/>
            <person name="Yan M."/>
            <person name="Wang P."/>
            <person name="Xu J."/>
            <person name="Bruns T."/>
            <person name="Baldrian P."/>
            <person name="Vilgalys R."/>
            <person name="Dunand C."/>
            <person name="Henrissat B."/>
            <person name="Grigoriev I.V."/>
            <person name="Hibbett D."/>
            <person name="Nagy L.G."/>
            <person name="Martin F.M."/>
        </authorList>
    </citation>
    <scope>NUCLEOTIDE SEQUENCE</scope>
    <source>
        <strain evidence="2">UP504</strain>
    </source>
</reference>
<dbReference type="Pfam" id="PF11578">
    <property type="entry name" value="DUF3237"/>
    <property type="match status" value="1"/>
</dbReference>
<dbReference type="Gene3D" id="2.40.160.20">
    <property type="match status" value="1"/>
</dbReference>
<feature type="chain" id="PRO_5040292779" evidence="1">
    <location>
        <begin position="24"/>
        <end position="178"/>
    </location>
</feature>
<gene>
    <name evidence="2" type="ORF">BS47DRAFT_1357560</name>
</gene>
<name>A0A9P6BA53_9AGAM</name>
<protein>
    <submittedName>
        <fullName evidence="2">Uncharacterized protein</fullName>
    </submittedName>
</protein>
<evidence type="ECO:0000256" key="1">
    <source>
        <dbReference type="SAM" id="SignalP"/>
    </source>
</evidence>
<keyword evidence="1" id="KW-0732">Signal</keyword>
<sequence>MLPSLYIFAFFNALSYGIRSVMAGHQPQLQHVFTTSLLVDFSKQFFIRTPRHTRVNLTIVGGNWTTPDGALIAQVVPGLGAEWGTIDEFGVLSLDAYYNVQFVKDRKYAYVRLTGFGVSGKFNDGRTVLETDSEHYSFLNDVTFIAPGKFSGNVIVAPQWAAVDALGASFGTPKGERA</sequence>